<evidence type="ECO:0000259" key="3">
    <source>
        <dbReference type="PROSITE" id="PS51915"/>
    </source>
</evidence>
<dbReference type="AlphaFoldDB" id="A0A1E1WTF0"/>
<dbReference type="InterPro" id="IPR012934">
    <property type="entry name" value="Znf_AD"/>
</dbReference>
<keyword evidence="1" id="KW-0862">Zinc</keyword>
<feature type="domain" description="ZAD" evidence="3">
    <location>
        <begin position="3"/>
        <end position="75"/>
    </location>
</feature>
<dbReference type="InterPro" id="IPR013087">
    <property type="entry name" value="Znf_C2H2_type"/>
</dbReference>
<dbReference type="GO" id="GO:0005634">
    <property type="term" value="C:nucleus"/>
    <property type="evidence" value="ECO:0007669"/>
    <property type="project" value="InterPro"/>
</dbReference>
<dbReference type="GO" id="GO:0008270">
    <property type="term" value="F:zinc ion binding"/>
    <property type="evidence" value="ECO:0007669"/>
    <property type="project" value="UniProtKB-UniRule"/>
</dbReference>
<feature type="binding site" evidence="1">
    <location>
        <position position="8"/>
    </location>
    <ligand>
        <name>Zn(2+)</name>
        <dbReference type="ChEBI" id="CHEBI:29105"/>
    </ligand>
</feature>
<dbReference type="Pfam" id="PF07776">
    <property type="entry name" value="zf-AD"/>
    <property type="match status" value="1"/>
</dbReference>
<keyword evidence="1" id="KW-0863">Zinc-finger</keyword>
<dbReference type="EMBL" id="GDQN01000735">
    <property type="protein sequence ID" value="JAT90319.1"/>
    <property type="molecule type" value="Transcribed_RNA"/>
</dbReference>
<keyword evidence="1" id="KW-0479">Metal-binding</keyword>
<feature type="binding site" evidence="1">
    <location>
        <position position="51"/>
    </location>
    <ligand>
        <name>Zn(2+)</name>
        <dbReference type="ChEBI" id="CHEBI:29105"/>
    </ligand>
</feature>
<dbReference type="Gene3D" id="3.40.1800.20">
    <property type="match status" value="1"/>
</dbReference>
<organism evidence="4">
    <name type="scientific">Pectinophora gossypiella</name>
    <name type="common">Cotton pink bollworm</name>
    <name type="synonym">Depressaria gossypiella</name>
    <dbReference type="NCBI Taxonomy" id="13191"/>
    <lineage>
        <taxon>Eukaryota</taxon>
        <taxon>Metazoa</taxon>
        <taxon>Ecdysozoa</taxon>
        <taxon>Arthropoda</taxon>
        <taxon>Hexapoda</taxon>
        <taxon>Insecta</taxon>
        <taxon>Pterygota</taxon>
        <taxon>Neoptera</taxon>
        <taxon>Endopterygota</taxon>
        <taxon>Lepidoptera</taxon>
        <taxon>Glossata</taxon>
        <taxon>Ditrysia</taxon>
        <taxon>Gelechioidea</taxon>
        <taxon>Gelechiidae</taxon>
        <taxon>Apatetrinae</taxon>
        <taxon>Pectinophora</taxon>
    </lineage>
</organism>
<feature type="region of interest" description="Disordered" evidence="2">
    <location>
        <begin position="183"/>
        <end position="244"/>
    </location>
</feature>
<proteinExistence type="predicted"/>
<dbReference type="PROSITE" id="PS00028">
    <property type="entry name" value="ZINC_FINGER_C2H2_1"/>
    <property type="match status" value="1"/>
</dbReference>
<feature type="non-terminal residue" evidence="4">
    <location>
        <position position="321"/>
    </location>
</feature>
<evidence type="ECO:0000256" key="2">
    <source>
        <dbReference type="SAM" id="MobiDB-lite"/>
    </source>
</evidence>
<reference evidence="4" key="1">
    <citation type="submission" date="2015-09" db="EMBL/GenBank/DDBJ databases">
        <title>De novo assembly of Pectinophora gossypiella (Pink Bollworm) gut transcriptome.</title>
        <authorList>
            <person name="Tassone E.E."/>
        </authorList>
    </citation>
    <scope>NUCLEOTIDE SEQUENCE</scope>
</reference>
<dbReference type="SMART" id="SM00868">
    <property type="entry name" value="zf-AD"/>
    <property type="match status" value="1"/>
</dbReference>
<gene>
    <name evidence="4" type="ORF">g.17356</name>
</gene>
<evidence type="ECO:0000313" key="4">
    <source>
        <dbReference type="EMBL" id="JAT90319.1"/>
    </source>
</evidence>
<accession>A0A1E1WTF0</accession>
<dbReference type="SUPFAM" id="SSF57716">
    <property type="entry name" value="Glucocorticoid receptor-like (DNA-binding domain)"/>
    <property type="match status" value="1"/>
</dbReference>
<protein>
    <recommendedName>
        <fullName evidence="3">ZAD domain-containing protein</fullName>
    </recommendedName>
</protein>
<feature type="binding site" evidence="1">
    <location>
        <position position="5"/>
    </location>
    <ligand>
        <name>Zn(2+)</name>
        <dbReference type="ChEBI" id="CHEBI:29105"/>
    </ligand>
</feature>
<name>A0A1E1WTF0_PECGO</name>
<feature type="binding site" evidence="1">
    <location>
        <position position="48"/>
    </location>
    <ligand>
        <name>Zn(2+)</name>
        <dbReference type="ChEBI" id="CHEBI:29105"/>
    </ligand>
</feature>
<sequence>MEEICRLCCSTKFVNNYIFDEENALYLKMSLYLPIKVFKNDRLPQKVCDRCSCKVNDFYQFCNETIEVQNRLRAVLISTAVEIEDSVDLTLIKHDAHSPPPLPDITEQKVVPKLEHNRSHSIQGHNADGQHDECACMLRARLEPQERPTCEQSTQTEDNCNGPAPNEITIDIPLYANVKVKEEPKPSQAQVKLENEPDIEDNFFDTNQQSDNSEDDMSLIQFQKKKRSKKDKVLNGSTDKKKRKKNVKEWHMLMRELPEGTEMTVVDEQADVKVNVKQEVQEGAADKRVKSEPAEFHCCICFQQCCSRNEMLQHYKQHAAT</sequence>
<evidence type="ECO:0000256" key="1">
    <source>
        <dbReference type="PROSITE-ProRule" id="PRU01263"/>
    </source>
</evidence>
<dbReference type="PROSITE" id="PS51915">
    <property type="entry name" value="ZAD"/>
    <property type="match status" value="1"/>
</dbReference>
<dbReference type="OrthoDB" id="3437960at2759"/>